<protein>
    <submittedName>
        <fullName evidence="2">Uncharacterized protein</fullName>
    </submittedName>
</protein>
<feature type="compositionally biased region" description="Basic and acidic residues" evidence="1">
    <location>
        <begin position="441"/>
        <end position="456"/>
    </location>
</feature>
<dbReference type="EMBL" id="VUNB01000003">
    <property type="protein sequence ID" value="MST68901.1"/>
    <property type="molecule type" value="Genomic_DNA"/>
</dbReference>
<evidence type="ECO:0000313" key="2">
    <source>
        <dbReference type="EMBL" id="MST68901.1"/>
    </source>
</evidence>
<feature type="region of interest" description="Disordered" evidence="1">
    <location>
        <begin position="402"/>
        <end position="456"/>
    </location>
</feature>
<organism evidence="2">
    <name type="scientific">Baileyella intestinalis</name>
    <dbReference type="NCBI Taxonomy" id="2606709"/>
    <lineage>
        <taxon>Bacteria</taxon>
        <taxon>Bacillati</taxon>
        <taxon>Bacillota</taxon>
        <taxon>Clostridia</taxon>
        <taxon>Peptostreptococcales</taxon>
        <taxon>Anaerovoracaceae</taxon>
        <taxon>Baileyella</taxon>
    </lineage>
</organism>
<evidence type="ECO:0000256" key="1">
    <source>
        <dbReference type="SAM" id="MobiDB-lite"/>
    </source>
</evidence>
<accession>A0A6A8M7H2</accession>
<proteinExistence type="predicted"/>
<sequence>MPYKGNVPLPVIIMRLEQGLEETAVAQYTVSSWNTNFALPFYCVIPSGGADGVDVAGVLEENLHGILDHGGTADDVRQVLGLVPRDELDADTLAEEDYTEIDLGYCIEGQLLTFEEVDPDAADPVSFLSEKQVSQLRGMLESVPAGSQIRAAELLMGDAFTDWQAFAICKAFREGLDAGTVGKIADTRFNHSQMRELARIAEELLPSVFDECLSPEFSAEKLHLIRSIVQTGGRALPWRELSEAQLDVAAGALSLGLPVPLVELFAKPQIPAANMRSVFSALYDGAERATALRMLDPAYTPDQLACVRLTSEYNLTPGQFKTLFGPAVPAPAMRAITYALGKLSLPPADVLSLAQNPLRFSGEQLRVLFDAMANPQLSQEVVAAIADPALTPQQMQQMSVQCEGAGDARSAQHLKESFGGRSGGGMRETAAAAREASSEIADGRSPDASGERDPER</sequence>
<feature type="compositionally biased region" description="Low complexity" evidence="1">
    <location>
        <begin position="427"/>
        <end position="440"/>
    </location>
</feature>
<name>A0A6A8M7H2_9FIRM</name>
<dbReference type="RefSeq" id="WP_154572365.1">
    <property type="nucleotide sequence ID" value="NZ_VUNB01000003.1"/>
</dbReference>
<comment type="caution">
    <text evidence="2">The sequence shown here is derived from an EMBL/GenBank/DDBJ whole genome shotgun (WGS) entry which is preliminary data.</text>
</comment>
<dbReference type="AlphaFoldDB" id="A0A6A8M7H2"/>
<reference evidence="2" key="1">
    <citation type="submission" date="2019-09" db="EMBL/GenBank/DDBJ databases">
        <title>In-depth cultivation of the pig gut microbiome towards novel bacterial diversity and tailored functional studies.</title>
        <authorList>
            <person name="Wylensek D."/>
            <person name="Hitch T.C.A."/>
            <person name="Clavel T."/>
        </authorList>
    </citation>
    <scope>NUCLEOTIDE SEQUENCE</scope>
    <source>
        <strain evidence="2">RF-744-FAT-WT-3</strain>
    </source>
</reference>
<gene>
    <name evidence="2" type="ORF">FYJ66_04750</name>
</gene>